<sequence>MSNPTASPADQLRLLDLQQLDTALDRARHRMQQLRQDPQYAALQRTLADRQATAEQTAAALQDAREAVRRAETRVAEVQAHRDRNQKRLDAGQGSAKDLENMMHELATLKSLQDEHEGTELEAMEAAEQAEGVDATAQQDLAAARAAAQERGAAVKQEASGVAAEGNDLTGQRKALAATLPADLVAHYDRIRERSGGIGAARLVGNTSEASGMPISPADLAQIEQTPVETLAYCPDSGAILVRAEQA</sequence>
<keyword evidence="3" id="KW-0238">DNA-binding</keyword>
<dbReference type="InterPro" id="IPR056003">
    <property type="entry name" value="CT398_CC_hairpin"/>
</dbReference>
<evidence type="ECO:0000259" key="2">
    <source>
        <dbReference type="Pfam" id="PF24481"/>
    </source>
</evidence>
<feature type="region of interest" description="Disordered" evidence="1">
    <location>
        <begin position="75"/>
        <end position="96"/>
    </location>
</feature>
<accession>A0ABV0IEH9</accession>
<dbReference type="Gene3D" id="1.10.287.1490">
    <property type="match status" value="1"/>
</dbReference>
<organism evidence="3 4">
    <name type="scientific">Citricoccus nitrophenolicus</name>
    <dbReference type="NCBI Taxonomy" id="863575"/>
    <lineage>
        <taxon>Bacteria</taxon>
        <taxon>Bacillati</taxon>
        <taxon>Actinomycetota</taxon>
        <taxon>Actinomycetes</taxon>
        <taxon>Micrococcales</taxon>
        <taxon>Micrococcaceae</taxon>
        <taxon>Citricoccus</taxon>
    </lineage>
</organism>
<comment type="caution">
    <text evidence="3">The sequence shown here is derived from an EMBL/GenBank/DDBJ whole genome shotgun (WGS) entry which is preliminary data.</text>
</comment>
<evidence type="ECO:0000256" key="1">
    <source>
        <dbReference type="SAM" id="MobiDB-lite"/>
    </source>
</evidence>
<gene>
    <name evidence="3" type="ORF">ABDK96_02180</name>
</gene>
<proteinExistence type="predicted"/>
<reference evidence="3 4" key="1">
    <citation type="submission" date="2024-05" db="EMBL/GenBank/DDBJ databases">
        <authorList>
            <person name="Yi C."/>
        </authorList>
    </citation>
    <scope>NUCLEOTIDE SEQUENCE [LARGE SCALE GENOMIC DNA]</scope>
    <source>
        <strain evidence="3 4">XS13</strain>
    </source>
</reference>
<protein>
    <submittedName>
        <fullName evidence="3">DNA-binding protein</fullName>
    </submittedName>
</protein>
<dbReference type="EMBL" id="JBDXMX010000001">
    <property type="protein sequence ID" value="MEO9246485.1"/>
    <property type="molecule type" value="Genomic_DNA"/>
</dbReference>
<keyword evidence="4" id="KW-1185">Reference proteome</keyword>
<evidence type="ECO:0000313" key="4">
    <source>
        <dbReference type="Proteomes" id="UP001484097"/>
    </source>
</evidence>
<dbReference type="Proteomes" id="UP001484097">
    <property type="component" value="Unassembled WGS sequence"/>
</dbReference>
<name>A0ABV0IEH9_9MICC</name>
<feature type="compositionally biased region" description="Basic and acidic residues" evidence="1">
    <location>
        <begin position="75"/>
        <end position="90"/>
    </location>
</feature>
<feature type="domain" description="CT398-like coiled coil hairpin" evidence="2">
    <location>
        <begin position="17"/>
        <end position="196"/>
    </location>
</feature>
<dbReference type="GO" id="GO:0003677">
    <property type="term" value="F:DNA binding"/>
    <property type="evidence" value="ECO:0007669"/>
    <property type="project" value="UniProtKB-KW"/>
</dbReference>
<dbReference type="RefSeq" id="WP_347918564.1">
    <property type="nucleotide sequence ID" value="NZ_JBDXMX010000001.1"/>
</dbReference>
<evidence type="ECO:0000313" key="3">
    <source>
        <dbReference type="EMBL" id="MEO9246485.1"/>
    </source>
</evidence>
<dbReference type="Pfam" id="PF24481">
    <property type="entry name" value="CT398_CC"/>
    <property type="match status" value="1"/>
</dbReference>